<dbReference type="InParanoid" id="A0A7R8U9U4"/>
<name>A0A7R8U9U4_HERIL</name>
<feature type="transmembrane region" description="Helical" evidence="2">
    <location>
        <begin position="43"/>
        <end position="62"/>
    </location>
</feature>
<dbReference type="Proteomes" id="UP000594454">
    <property type="component" value="Chromosome 1"/>
</dbReference>
<dbReference type="FunCoup" id="A0A7R8U9U4">
    <property type="interactions" value="1"/>
</dbReference>
<keyword evidence="2" id="KW-1133">Transmembrane helix</keyword>
<evidence type="ECO:0000256" key="2">
    <source>
        <dbReference type="SAM" id="Phobius"/>
    </source>
</evidence>
<protein>
    <submittedName>
        <fullName evidence="3">Uncharacterized protein</fullName>
    </submittedName>
</protein>
<evidence type="ECO:0000256" key="1">
    <source>
        <dbReference type="SAM" id="MobiDB-lite"/>
    </source>
</evidence>
<sequence>MDLNNEEKMESATNSTKLNEKRNFSERLYQFWTGRVMEYFSKANLFTICCVTAGLLLIVYLGAFSCEVSWLLEAHGDLPTPSYLLCAGYFIMFVASTILIHGLVTGLPWGLFSWSVIVGILSIPELAFVMIMTTQFWGLQSTHGLTELVGYLIRLIINCLTLLCVIPTALKWRREAKVLTQLQTLAARLQLQTPPPTTPALKSNSTRNSKKRRRSRRPSAYDNPGFVVNEGGMNPMFPPFQDSYSQNNEFNASIFGLHPGQYIGPYPPPQAAFSKRTQSLLDLRYVLPTFNQKSSIDECDGKILNNNIENLKNVNEKTKPPLQDVTSMKVAPDDPIYCTIDSNKSTKLARNCVSLENLEDITKLKNDLSYGNNLLQNYHFWPMMGGFGPAQLQQPPHYQFLRFPFAYYHHQHNPLVGCGGVGYGGFTHPYANRSNTNSKQSVGTSESDDYRKYRDVAL</sequence>
<dbReference type="EMBL" id="LR899009">
    <property type="protein sequence ID" value="CAD7076806.1"/>
    <property type="molecule type" value="Genomic_DNA"/>
</dbReference>
<feature type="transmembrane region" description="Helical" evidence="2">
    <location>
        <begin position="151"/>
        <end position="170"/>
    </location>
</feature>
<feature type="region of interest" description="Disordered" evidence="1">
    <location>
        <begin position="193"/>
        <end position="224"/>
    </location>
</feature>
<keyword evidence="2" id="KW-0472">Membrane</keyword>
<feature type="transmembrane region" description="Helical" evidence="2">
    <location>
        <begin position="82"/>
        <end position="104"/>
    </location>
</feature>
<dbReference type="OMA" id="QQYTAYN"/>
<organism evidence="3 4">
    <name type="scientific">Hermetia illucens</name>
    <name type="common">Black soldier fly</name>
    <dbReference type="NCBI Taxonomy" id="343691"/>
    <lineage>
        <taxon>Eukaryota</taxon>
        <taxon>Metazoa</taxon>
        <taxon>Ecdysozoa</taxon>
        <taxon>Arthropoda</taxon>
        <taxon>Hexapoda</taxon>
        <taxon>Insecta</taxon>
        <taxon>Pterygota</taxon>
        <taxon>Neoptera</taxon>
        <taxon>Endopterygota</taxon>
        <taxon>Diptera</taxon>
        <taxon>Brachycera</taxon>
        <taxon>Stratiomyomorpha</taxon>
        <taxon>Stratiomyidae</taxon>
        <taxon>Hermetiinae</taxon>
        <taxon>Hermetia</taxon>
    </lineage>
</organism>
<keyword evidence="2" id="KW-0812">Transmembrane</keyword>
<feature type="compositionally biased region" description="Basic residues" evidence="1">
    <location>
        <begin position="208"/>
        <end position="217"/>
    </location>
</feature>
<accession>A0A7R8U9U4</accession>
<reference evidence="3 4" key="1">
    <citation type="submission" date="2020-11" db="EMBL/GenBank/DDBJ databases">
        <authorList>
            <person name="Wallbank WR R."/>
            <person name="Pardo Diaz C."/>
            <person name="Kozak K."/>
            <person name="Martin S."/>
            <person name="Jiggins C."/>
            <person name="Moest M."/>
            <person name="Warren A I."/>
            <person name="Generalovic N T."/>
            <person name="Byers J.R.P. K."/>
            <person name="Montejo-Kovacevich G."/>
            <person name="Yen C E."/>
        </authorList>
    </citation>
    <scope>NUCLEOTIDE SEQUENCE [LARGE SCALE GENOMIC DNA]</scope>
</reference>
<feature type="transmembrane region" description="Helical" evidence="2">
    <location>
        <begin position="111"/>
        <end position="131"/>
    </location>
</feature>
<gene>
    <name evidence="3" type="ORF">HERILL_LOCUS200</name>
</gene>
<proteinExistence type="predicted"/>
<keyword evidence="4" id="KW-1185">Reference proteome</keyword>
<evidence type="ECO:0000313" key="4">
    <source>
        <dbReference type="Proteomes" id="UP000594454"/>
    </source>
</evidence>
<evidence type="ECO:0000313" key="3">
    <source>
        <dbReference type="EMBL" id="CAD7076806.1"/>
    </source>
</evidence>
<dbReference type="OrthoDB" id="6339047at2759"/>
<dbReference type="AlphaFoldDB" id="A0A7R8U9U4"/>